<evidence type="ECO:0000256" key="2">
    <source>
        <dbReference type="SAM" id="Coils"/>
    </source>
</evidence>
<dbReference type="Gene3D" id="1.25.40.10">
    <property type="entry name" value="Tetratricopeptide repeat domain"/>
    <property type="match status" value="2"/>
</dbReference>
<comment type="caution">
    <text evidence="5">The sequence shown here is derived from an EMBL/GenBank/DDBJ whole genome shotgun (WGS) entry which is preliminary data.</text>
</comment>
<keyword evidence="2" id="KW-0175">Coiled coil</keyword>
<dbReference type="InterPro" id="IPR011990">
    <property type="entry name" value="TPR-like_helical_dom_sf"/>
</dbReference>
<keyword evidence="6" id="KW-1185">Reference proteome</keyword>
<evidence type="ECO:0000313" key="5">
    <source>
        <dbReference type="EMBL" id="MFC4721370.1"/>
    </source>
</evidence>
<dbReference type="Proteomes" id="UP001595953">
    <property type="component" value="Unassembled WGS sequence"/>
</dbReference>
<dbReference type="Pfam" id="PF13181">
    <property type="entry name" value="TPR_8"/>
    <property type="match status" value="1"/>
</dbReference>
<accession>A0ABV9N309</accession>
<dbReference type="GO" id="GO:0003677">
    <property type="term" value="F:DNA binding"/>
    <property type="evidence" value="ECO:0007669"/>
    <property type="project" value="UniProtKB-KW"/>
</dbReference>
<dbReference type="InterPro" id="IPR007492">
    <property type="entry name" value="LytTR_DNA-bd_dom"/>
</dbReference>
<feature type="repeat" description="TPR" evidence="1">
    <location>
        <begin position="69"/>
        <end position="102"/>
    </location>
</feature>
<dbReference type="RefSeq" id="WP_387961010.1">
    <property type="nucleotide sequence ID" value="NZ_JBHSGP010000006.1"/>
</dbReference>
<evidence type="ECO:0000259" key="4">
    <source>
        <dbReference type="PROSITE" id="PS50930"/>
    </source>
</evidence>
<feature type="coiled-coil region" evidence="2">
    <location>
        <begin position="324"/>
        <end position="351"/>
    </location>
</feature>
<proteinExistence type="predicted"/>
<gene>
    <name evidence="5" type="ORF">ACFO5O_03470</name>
</gene>
<reference evidence="6" key="1">
    <citation type="journal article" date="2019" name="Int. J. Syst. Evol. Microbiol.">
        <title>The Global Catalogue of Microorganisms (GCM) 10K type strain sequencing project: providing services to taxonomists for standard genome sequencing and annotation.</title>
        <authorList>
            <consortium name="The Broad Institute Genomics Platform"/>
            <consortium name="The Broad Institute Genome Sequencing Center for Infectious Disease"/>
            <person name="Wu L."/>
            <person name="Ma J."/>
        </authorList>
    </citation>
    <scope>NUCLEOTIDE SEQUENCE [LARGE SCALE GENOMIC DNA]</scope>
    <source>
        <strain evidence="6">CCUG 63682</strain>
    </source>
</reference>
<dbReference type="InterPro" id="IPR019734">
    <property type="entry name" value="TPR_rpt"/>
</dbReference>
<dbReference type="SMART" id="SM00850">
    <property type="entry name" value="LytTR"/>
    <property type="match status" value="1"/>
</dbReference>
<name>A0ABV9N309_9FLAO</name>
<dbReference type="SUPFAM" id="SSF48452">
    <property type="entry name" value="TPR-like"/>
    <property type="match status" value="1"/>
</dbReference>
<dbReference type="InterPro" id="IPR046947">
    <property type="entry name" value="LytR-like"/>
</dbReference>
<keyword evidence="3" id="KW-0472">Membrane</keyword>
<evidence type="ECO:0000256" key="1">
    <source>
        <dbReference type="PROSITE-ProRule" id="PRU00339"/>
    </source>
</evidence>
<sequence>MIDRVVSKFVLIVILLTPIVMLAQHNVNTEIRSLDSLCRVHMRTPDSLLAYAQKFLEYSQEHNLIEGKKKAFRYLGMANVRIGNFDHSNRYFHKALQLSKISGDKQLEVIVYNDLSINHSRTNYHDSSIYYSHKLIKHFKNDPGNKRLSLTYMNIGTNYIRKSNLDSAQFYLEKSIKGFKASQDITLMSNSLSLLGEVYFQKEAFQEALTISDSAQSLAESIDLQRNYSKNYALLARIHEKLNNIEKSEHYTQLSFENRPKQIDNKIVRDDGLNEDYKKSMYKFNHQNSQKLQSEKLFYKTNLFKVLFLTLGLLLVSFVLFKRNKKSNRELELLREKLNQFSESNQNAMLDLIHLNNKVVVDLNKLIYIKSEGHYLEFYLEDKDQPEIDRNSLINILEELPPQQFVRIHKSYIVNISHIKIINSTKLMLKSGKWINLSRTYKQQLRQMLNIE</sequence>
<keyword evidence="3" id="KW-0812">Transmembrane</keyword>
<dbReference type="EMBL" id="JBHSGP010000006">
    <property type="protein sequence ID" value="MFC4721370.1"/>
    <property type="molecule type" value="Genomic_DNA"/>
</dbReference>
<dbReference type="PROSITE" id="PS50930">
    <property type="entry name" value="HTH_LYTTR"/>
    <property type="match status" value="1"/>
</dbReference>
<feature type="domain" description="HTH LytTR-type" evidence="4">
    <location>
        <begin position="359"/>
        <end position="451"/>
    </location>
</feature>
<keyword evidence="5" id="KW-0238">DNA-binding</keyword>
<keyword evidence="3" id="KW-1133">Transmembrane helix</keyword>
<dbReference type="Gene3D" id="2.40.50.1020">
    <property type="entry name" value="LytTr DNA-binding domain"/>
    <property type="match status" value="1"/>
</dbReference>
<dbReference type="PANTHER" id="PTHR37299">
    <property type="entry name" value="TRANSCRIPTIONAL REGULATOR-RELATED"/>
    <property type="match status" value="1"/>
</dbReference>
<evidence type="ECO:0000313" key="6">
    <source>
        <dbReference type="Proteomes" id="UP001595953"/>
    </source>
</evidence>
<feature type="transmembrane region" description="Helical" evidence="3">
    <location>
        <begin position="303"/>
        <end position="321"/>
    </location>
</feature>
<protein>
    <submittedName>
        <fullName evidence="5">LytTR family transcriptional regulator DNA-binding domain-containing protein</fullName>
    </submittedName>
</protein>
<dbReference type="PANTHER" id="PTHR37299:SF1">
    <property type="entry name" value="STAGE 0 SPORULATION PROTEIN A HOMOLOG"/>
    <property type="match status" value="1"/>
</dbReference>
<keyword evidence="1" id="KW-0802">TPR repeat</keyword>
<dbReference type="PROSITE" id="PS50005">
    <property type="entry name" value="TPR"/>
    <property type="match status" value="1"/>
</dbReference>
<evidence type="ECO:0000256" key="3">
    <source>
        <dbReference type="SAM" id="Phobius"/>
    </source>
</evidence>
<organism evidence="5 6">
    <name type="scientific">Geojedonia litorea</name>
    <dbReference type="NCBI Taxonomy" id="1268269"/>
    <lineage>
        <taxon>Bacteria</taxon>
        <taxon>Pseudomonadati</taxon>
        <taxon>Bacteroidota</taxon>
        <taxon>Flavobacteriia</taxon>
        <taxon>Flavobacteriales</taxon>
        <taxon>Flavobacteriaceae</taxon>
        <taxon>Geojedonia</taxon>
    </lineage>
</organism>
<dbReference type="Pfam" id="PF04397">
    <property type="entry name" value="LytTR"/>
    <property type="match status" value="1"/>
</dbReference>